<proteinExistence type="predicted"/>
<organism evidence="2 3">
    <name type="scientific">Anser brachyrhynchus</name>
    <name type="common">Pink-footed goose</name>
    <dbReference type="NCBI Taxonomy" id="132585"/>
    <lineage>
        <taxon>Eukaryota</taxon>
        <taxon>Metazoa</taxon>
        <taxon>Chordata</taxon>
        <taxon>Craniata</taxon>
        <taxon>Vertebrata</taxon>
        <taxon>Euteleostomi</taxon>
        <taxon>Archelosauria</taxon>
        <taxon>Archosauria</taxon>
        <taxon>Dinosauria</taxon>
        <taxon>Saurischia</taxon>
        <taxon>Theropoda</taxon>
        <taxon>Coelurosauria</taxon>
        <taxon>Aves</taxon>
        <taxon>Neognathae</taxon>
        <taxon>Galloanserae</taxon>
        <taxon>Anseriformes</taxon>
        <taxon>Anatidae</taxon>
        <taxon>Anserinae</taxon>
        <taxon>Anser</taxon>
    </lineage>
</organism>
<dbReference type="Pfam" id="PF00078">
    <property type="entry name" value="RVT_1"/>
    <property type="match status" value="1"/>
</dbReference>
<evidence type="ECO:0000259" key="1">
    <source>
        <dbReference type="PROSITE" id="PS50878"/>
    </source>
</evidence>
<protein>
    <recommendedName>
        <fullName evidence="1">Reverse transcriptase domain-containing protein</fullName>
    </recommendedName>
</protein>
<dbReference type="GeneTree" id="ENSGT01150000286902"/>
<dbReference type="Ensembl" id="ENSABRT00000012685.1">
    <property type="protein sequence ID" value="ENSABRP00000008897.1"/>
    <property type="gene ID" value="ENSABRG00000007997.1"/>
</dbReference>
<feature type="domain" description="Reverse transcriptase" evidence="1">
    <location>
        <begin position="1"/>
        <end position="206"/>
    </location>
</feature>
<reference evidence="2" key="1">
    <citation type="submission" date="2025-08" db="UniProtKB">
        <authorList>
            <consortium name="Ensembl"/>
        </authorList>
    </citation>
    <scope>IDENTIFICATION</scope>
</reference>
<keyword evidence="3" id="KW-1185">Reference proteome</keyword>
<name>A0A8B9BT44_9AVES</name>
<reference evidence="2" key="2">
    <citation type="submission" date="2025-09" db="UniProtKB">
        <authorList>
            <consortium name="Ensembl"/>
        </authorList>
    </citation>
    <scope>IDENTIFICATION</scope>
</reference>
<evidence type="ECO:0000313" key="3">
    <source>
        <dbReference type="Proteomes" id="UP000694426"/>
    </source>
</evidence>
<sequence length="355" mass="40029">SYPERPWIPGILACAQGLVSSKGVSGFLVFARIIFAYYLFRSPFLSNFVKSYFLSPFTPWRVPFLLRLPVLSILLGKLDACGLDRYTLLWVRNWLEGRAQRVVVNGVKCSWRPVTSGVPQGSVLGPILFNIFTDDLDEEIECTLSKFADDTKLGGSVDLPEGKVTLQRDLDRLDCWAEANGMRFNKAKCRVLHFRHNSMQHYGLGAEWLEDCEEKRDRGALVDAHLNMSQQCAQVAKKANGILACVRNSAASRSREVIVPLCSALVRPHLERCVQLWAPHYKKDIEALKSAQRRATKLVKGLEHKSCEEQLRELGVFGLEKRRLRGDLIALCNCLKGGCDEDRVSLFSQITNDKT</sequence>
<dbReference type="AlphaFoldDB" id="A0A8B9BT44"/>
<dbReference type="PANTHER" id="PTHR33332">
    <property type="entry name" value="REVERSE TRANSCRIPTASE DOMAIN-CONTAINING PROTEIN"/>
    <property type="match status" value="1"/>
</dbReference>
<dbReference type="Proteomes" id="UP000694426">
    <property type="component" value="Unplaced"/>
</dbReference>
<evidence type="ECO:0000313" key="2">
    <source>
        <dbReference type="Ensembl" id="ENSABRP00000008897.1"/>
    </source>
</evidence>
<dbReference type="InterPro" id="IPR000477">
    <property type="entry name" value="RT_dom"/>
</dbReference>
<accession>A0A8B9BT44</accession>
<dbReference type="PROSITE" id="PS50878">
    <property type="entry name" value="RT_POL"/>
    <property type="match status" value="1"/>
</dbReference>